<dbReference type="InterPro" id="IPR004443">
    <property type="entry name" value="YjeF_N_dom"/>
</dbReference>
<proteinExistence type="predicted"/>
<dbReference type="InterPro" id="IPR036652">
    <property type="entry name" value="YjeF_N_dom_sf"/>
</dbReference>
<reference evidence="3" key="1">
    <citation type="submission" date="2015-01" db="EMBL/GenBank/DDBJ databases">
        <authorList>
            <person name="Manzoor Shahid"/>
            <person name="Zubair Saima"/>
        </authorList>
    </citation>
    <scope>NUCLEOTIDE SEQUENCE [LARGE SCALE GENOMIC DNA]</scope>
    <source>
        <strain evidence="3">Sp3</strain>
    </source>
</reference>
<keyword evidence="3" id="KW-1185">Reference proteome</keyword>
<sequence length="74" mass="8289">MRLVKAAEMREMDLEATRRYGIPGLILMENAGLAIVDVIIDDFFGGKPQGKQVFYNCGTWEQRRGWLCGGKAPV</sequence>
<organism evidence="2 3">
    <name type="scientific">Syntrophaceticus schinkii</name>
    <dbReference type="NCBI Taxonomy" id="499207"/>
    <lineage>
        <taxon>Bacteria</taxon>
        <taxon>Bacillati</taxon>
        <taxon>Bacillota</taxon>
        <taxon>Clostridia</taxon>
        <taxon>Thermoanaerobacterales</taxon>
        <taxon>Thermoanaerobacterales Family III. Incertae Sedis</taxon>
        <taxon>Syntrophaceticus</taxon>
    </lineage>
</organism>
<evidence type="ECO:0000313" key="3">
    <source>
        <dbReference type="Proteomes" id="UP000046155"/>
    </source>
</evidence>
<dbReference type="PROSITE" id="PS51385">
    <property type="entry name" value="YJEF_N"/>
    <property type="match status" value="1"/>
</dbReference>
<dbReference type="AlphaFoldDB" id="A0A0B7MKA3"/>
<dbReference type="RefSeq" id="WP_052835732.1">
    <property type="nucleotide sequence ID" value="NZ_CDRZ01000291.1"/>
</dbReference>
<feature type="domain" description="YjeF N-terminal" evidence="1">
    <location>
        <begin position="9"/>
        <end position="74"/>
    </location>
</feature>
<dbReference type="Gene3D" id="3.40.50.10260">
    <property type="entry name" value="YjeF N-terminal domain"/>
    <property type="match status" value="1"/>
</dbReference>
<name>A0A0B7MKA3_9FIRM</name>
<dbReference type="EMBL" id="CDRZ01000291">
    <property type="protein sequence ID" value="CEO90465.1"/>
    <property type="molecule type" value="Genomic_DNA"/>
</dbReference>
<dbReference type="SUPFAM" id="SSF64153">
    <property type="entry name" value="YjeF N-terminal domain-like"/>
    <property type="match status" value="1"/>
</dbReference>
<protein>
    <submittedName>
        <fullName evidence="2">Bifunctional NAD(P)H-hydrate repair enzyme Nnr</fullName>
    </submittedName>
</protein>
<evidence type="ECO:0000259" key="1">
    <source>
        <dbReference type="PROSITE" id="PS51385"/>
    </source>
</evidence>
<evidence type="ECO:0000313" key="2">
    <source>
        <dbReference type="EMBL" id="CEO90465.1"/>
    </source>
</evidence>
<accession>A0A0B7MKA3</accession>
<gene>
    <name evidence="2" type="ORF">SSCH_90032</name>
</gene>
<dbReference type="Proteomes" id="UP000046155">
    <property type="component" value="Unassembled WGS sequence"/>
</dbReference>